<evidence type="ECO:0000256" key="3">
    <source>
        <dbReference type="ARBA" id="ARBA00022723"/>
    </source>
</evidence>
<evidence type="ECO:0000313" key="15">
    <source>
        <dbReference type="Proteomes" id="UP000078200"/>
    </source>
</evidence>
<dbReference type="GO" id="GO:0005634">
    <property type="term" value="C:nucleus"/>
    <property type="evidence" value="ECO:0007669"/>
    <property type="project" value="UniProtKB-SubCell"/>
</dbReference>
<proteinExistence type="predicted"/>
<evidence type="ECO:0000256" key="9">
    <source>
        <dbReference type="ARBA" id="ARBA00023125"/>
    </source>
</evidence>
<dbReference type="InterPro" id="IPR051497">
    <property type="entry name" value="Dev/Hematopoietic_TF"/>
</dbReference>
<dbReference type="GO" id="GO:0006357">
    <property type="term" value="P:regulation of transcription by RNA polymerase II"/>
    <property type="evidence" value="ECO:0007669"/>
    <property type="project" value="TreeGrafter"/>
</dbReference>
<evidence type="ECO:0000259" key="13">
    <source>
        <dbReference type="Pfam" id="PF25491"/>
    </source>
</evidence>
<evidence type="ECO:0000256" key="12">
    <source>
        <dbReference type="SAM" id="MobiDB-lite"/>
    </source>
</evidence>
<reference evidence="14" key="1">
    <citation type="submission" date="2020-05" db="UniProtKB">
        <authorList>
            <consortium name="EnsemblMetazoa"/>
        </authorList>
    </citation>
    <scope>IDENTIFICATION</scope>
    <source>
        <strain evidence="14">TTRI</strain>
    </source>
</reference>
<dbReference type="AlphaFoldDB" id="A0A1A9VUI5"/>
<organism evidence="14 15">
    <name type="scientific">Glossina austeni</name>
    <name type="common">Savannah tsetse fly</name>
    <dbReference type="NCBI Taxonomy" id="7395"/>
    <lineage>
        <taxon>Eukaryota</taxon>
        <taxon>Metazoa</taxon>
        <taxon>Ecdysozoa</taxon>
        <taxon>Arthropoda</taxon>
        <taxon>Hexapoda</taxon>
        <taxon>Insecta</taxon>
        <taxon>Pterygota</taxon>
        <taxon>Neoptera</taxon>
        <taxon>Endopterygota</taxon>
        <taxon>Diptera</taxon>
        <taxon>Brachycera</taxon>
        <taxon>Muscomorpha</taxon>
        <taxon>Hippoboscoidea</taxon>
        <taxon>Glossinidae</taxon>
        <taxon>Glossina</taxon>
    </lineage>
</organism>
<comment type="subcellular location">
    <subcellularLocation>
        <location evidence="1">Nucleus</location>
    </subcellularLocation>
</comment>
<evidence type="ECO:0000256" key="8">
    <source>
        <dbReference type="ARBA" id="ARBA00023015"/>
    </source>
</evidence>
<feature type="compositionally biased region" description="Polar residues" evidence="12">
    <location>
        <begin position="89"/>
        <end position="100"/>
    </location>
</feature>
<accession>A0A1A9VUI5</accession>
<name>A0A1A9VUI5_GLOAU</name>
<keyword evidence="4" id="KW-0677">Repeat</keyword>
<evidence type="ECO:0000256" key="1">
    <source>
        <dbReference type="ARBA" id="ARBA00004123"/>
    </source>
</evidence>
<protein>
    <recommendedName>
        <fullName evidence="13">BCL-11A-like CCHC zinc finger domain-containing protein</fullName>
    </recommendedName>
</protein>
<evidence type="ECO:0000256" key="10">
    <source>
        <dbReference type="ARBA" id="ARBA00023163"/>
    </source>
</evidence>
<dbReference type="GO" id="GO:0008270">
    <property type="term" value="F:zinc ion binding"/>
    <property type="evidence" value="ECO:0007669"/>
    <property type="project" value="UniProtKB-KW"/>
</dbReference>
<feature type="compositionally biased region" description="Acidic residues" evidence="12">
    <location>
        <begin position="177"/>
        <end position="186"/>
    </location>
</feature>
<dbReference type="Proteomes" id="UP000078200">
    <property type="component" value="Unassembled WGS sequence"/>
</dbReference>
<evidence type="ECO:0000256" key="2">
    <source>
        <dbReference type="ARBA" id="ARBA00022499"/>
    </source>
</evidence>
<evidence type="ECO:0000256" key="7">
    <source>
        <dbReference type="ARBA" id="ARBA00022843"/>
    </source>
</evidence>
<sequence>MKRVRNIFVIVMREYTDSDSTDADVTAQDILTCGMCQKAFALADIVKFIQHKVLQCNKENYGQCSNQAPTNDRADGEDGRPLGLANRRPSMSSGPITSRKPSAGGSRIHTPPPSPADMLADGASSTPKRLVDENDNTTPKEMEASASREVENIKISDNNEDIPKTLATIKQERIEDAESENVEDCYNDNNNNSNENDDGQPATKRPKIEFADAESNTLQTDLRLSFKLWQATDLDLEQAMASLLSICCEQIEARETSVQIDLQPGHGVILIDTRGHMKSLNESGMKDVLIHATFLNFDKRTDNDDDESINVLGMDAREEEEQLVFLKLKK</sequence>
<keyword evidence="7" id="KW-0832">Ubl conjugation</keyword>
<evidence type="ECO:0000256" key="11">
    <source>
        <dbReference type="ARBA" id="ARBA00023242"/>
    </source>
</evidence>
<keyword evidence="10" id="KW-0804">Transcription</keyword>
<dbReference type="VEuPathDB" id="VectorBase:GAUT048074"/>
<keyword evidence="9" id="KW-0238">DNA-binding</keyword>
<feature type="region of interest" description="Disordered" evidence="12">
    <location>
        <begin position="62"/>
        <end position="157"/>
    </location>
</feature>
<dbReference type="GO" id="GO:0000978">
    <property type="term" value="F:RNA polymerase II cis-regulatory region sequence-specific DNA binding"/>
    <property type="evidence" value="ECO:0007669"/>
    <property type="project" value="TreeGrafter"/>
</dbReference>
<dbReference type="Pfam" id="PF25491">
    <property type="entry name" value="CCHC_BCL-11A"/>
    <property type="match status" value="1"/>
</dbReference>
<keyword evidence="2" id="KW-1017">Isopeptide bond</keyword>
<feature type="domain" description="BCL-11A-like CCHC zinc finger" evidence="13">
    <location>
        <begin position="30"/>
        <end position="57"/>
    </location>
</feature>
<dbReference type="GO" id="GO:0003700">
    <property type="term" value="F:DNA-binding transcription factor activity"/>
    <property type="evidence" value="ECO:0007669"/>
    <property type="project" value="TreeGrafter"/>
</dbReference>
<keyword evidence="5" id="KW-0863">Zinc-finger</keyword>
<dbReference type="PANTHER" id="PTHR45993:SF6">
    <property type="entry name" value="C2H2-TYPE DOMAIN-CONTAINING PROTEIN"/>
    <property type="match status" value="1"/>
</dbReference>
<keyword evidence="6" id="KW-0862">Zinc</keyword>
<evidence type="ECO:0000256" key="4">
    <source>
        <dbReference type="ARBA" id="ARBA00022737"/>
    </source>
</evidence>
<keyword evidence="3" id="KW-0479">Metal-binding</keyword>
<dbReference type="STRING" id="7395.A0A1A9VUI5"/>
<keyword evidence="15" id="KW-1185">Reference proteome</keyword>
<evidence type="ECO:0000313" key="14">
    <source>
        <dbReference type="EnsemblMetazoa" id="GAUT048074-PA"/>
    </source>
</evidence>
<evidence type="ECO:0000256" key="5">
    <source>
        <dbReference type="ARBA" id="ARBA00022771"/>
    </source>
</evidence>
<feature type="region of interest" description="Disordered" evidence="12">
    <location>
        <begin position="173"/>
        <end position="203"/>
    </location>
</feature>
<feature type="compositionally biased region" description="Basic and acidic residues" evidence="12">
    <location>
        <begin position="138"/>
        <end position="154"/>
    </location>
</feature>
<dbReference type="InterPro" id="IPR057448">
    <property type="entry name" value="BCL-11A_Znf_CCHC"/>
</dbReference>
<dbReference type="PANTHER" id="PTHR45993">
    <property type="entry name" value="B-CELL LYMPHOMA/LEUKEMIA 11"/>
    <property type="match status" value="1"/>
</dbReference>
<keyword evidence="8" id="KW-0805">Transcription regulation</keyword>
<keyword evidence="11" id="KW-0539">Nucleus</keyword>
<dbReference type="EnsemblMetazoa" id="GAUT048074-RA">
    <property type="protein sequence ID" value="GAUT048074-PA"/>
    <property type="gene ID" value="GAUT048074"/>
</dbReference>
<evidence type="ECO:0000256" key="6">
    <source>
        <dbReference type="ARBA" id="ARBA00022833"/>
    </source>
</evidence>